<feature type="compositionally biased region" description="Low complexity" evidence="1">
    <location>
        <begin position="236"/>
        <end position="248"/>
    </location>
</feature>
<protein>
    <submittedName>
        <fullName evidence="2">Uncharacterized protein</fullName>
    </submittedName>
</protein>
<sequence length="303" mass="33324">MEDKYDPSTGQLATDPGRNSEDHLASAKFTLVAPREIIKRNNKAIRSNASDDGLRYSSVNSTLLEDKVRRAAHYASECTEAEKIAIARRVQADHDVSQALQQLYRAEAAHSLDVVRKGQSSPPQQRQKPARHPLPSVVRTTIRTSRPSPSNSDDEAILSFSSLILDKAQAIQTQRRTAMTGDGSDYKKHKAGIDNTENDKKFVQPAFAQPAVPCPVLSSEILSPPAHLLKHSPHDNSSNPTSTVNNSITDKDAAPSTSISEDEINEQLHMHMKRMPIHSTCLPGCSCVFVRNPIFPSRPPSPR</sequence>
<proteinExistence type="predicted"/>
<feature type="compositionally biased region" description="Polar residues" evidence="1">
    <location>
        <begin position="138"/>
        <end position="151"/>
    </location>
</feature>
<dbReference type="AlphaFoldDB" id="A0A9P6E401"/>
<gene>
    <name evidence="2" type="ORF">CPB83DRAFT_840709</name>
</gene>
<evidence type="ECO:0000313" key="3">
    <source>
        <dbReference type="Proteomes" id="UP000807306"/>
    </source>
</evidence>
<accession>A0A9P6E401</accession>
<feature type="compositionally biased region" description="Polar residues" evidence="1">
    <location>
        <begin position="118"/>
        <end position="127"/>
    </location>
</feature>
<feature type="region of interest" description="Disordered" evidence="1">
    <location>
        <begin position="1"/>
        <end position="22"/>
    </location>
</feature>
<dbReference type="EMBL" id="MU157959">
    <property type="protein sequence ID" value="KAF9522126.1"/>
    <property type="molecule type" value="Genomic_DNA"/>
</dbReference>
<evidence type="ECO:0000256" key="1">
    <source>
        <dbReference type="SAM" id="MobiDB-lite"/>
    </source>
</evidence>
<name>A0A9P6E401_9AGAR</name>
<reference evidence="2" key="1">
    <citation type="submission" date="2020-11" db="EMBL/GenBank/DDBJ databases">
        <authorList>
            <consortium name="DOE Joint Genome Institute"/>
            <person name="Ahrendt S."/>
            <person name="Riley R."/>
            <person name="Andreopoulos W."/>
            <person name="Labutti K."/>
            <person name="Pangilinan J."/>
            <person name="Ruiz-Duenas F.J."/>
            <person name="Barrasa J.M."/>
            <person name="Sanchez-Garcia M."/>
            <person name="Camarero S."/>
            <person name="Miyauchi S."/>
            <person name="Serrano A."/>
            <person name="Linde D."/>
            <person name="Babiker R."/>
            <person name="Drula E."/>
            <person name="Ayuso-Fernandez I."/>
            <person name="Pacheco R."/>
            <person name="Padilla G."/>
            <person name="Ferreira P."/>
            <person name="Barriuso J."/>
            <person name="Kellner H."/>
            <person name="Castanera R."/>
            <person name="Alfaro M."/>
            <person name="Ramirez L."/>
            <person name="Pisabarro A.G."/>
            <person name="Kuo A."/>
            <person name="Tritt A."/>
            <person name="Lipzen A."/>
            <person name="He G."/>
            <person name="Yan M."/>
            <person name="Ng V."/>
            <person name="Cullen D."/>
            <person name="Martin F."/>
            <person name="Rosso M.-N."/>
            <person name="Henrissat B."/>
            <person name="Hibbett D."/>
            <person name="Martinez A.T."/>
            <person name="Grigoriev I.V."/>
        </authorList>
    </citation>
    <scope>NUCLEOTIDE SEQUENCE</scope>
    <source>
        <strain evidence="2">CBS 506.95</strain>
    </source>
</reference>
<feature type="region of interest" description="Disordered" evidence="1">
    <location>
        <begin position="226"/>
        <end position="259"/>
    </location>
</feature>
<organism evidence="2 3">
    <name type="scientific">Crepidotus variabilis</name>
    <dbReference type="NCBI Taxonomy" id="179855"/>
    <lineage>
        <taxon>Eukaryota</taxon>
        <taxon>Fungi</taxon>
        <taxon>Dikarya</taxon>
        <taxon>Basidiomycota</taxon>
        <taxon>Agaricomycotina</taxon>
        <taxon>Agaricomycetes</taxon>
        <taxon>Agaricomycetidae</taxon>
        <taxon>Agaricales</taxon>
        <taxon>Agaricineae</taxon>
        <taxon>Crepidotaceae</taxon>
        <taxon>Crepidotus</taxon>
    </lineage>
</organism>
<comment type="caution">
    <text evidence="2">The sequence shown here is derived from an EMBL/GenBank/DDBJ whole genome shotgun (WGS) entry which is preliminary data.</text>
</comment>
<dbReference type="Proteomes" id="UP000807306">
    <property type="component" value="Unassembled WGS sequence"/>
</dbReference>
<keyword evidence="3" id="KW-1185">Reference proteome</keyword>
<feature type="region of interest" description="Disordered" evidence="1">
    <location>
        <begin position="113"/>
        <end position="154"/>
    </location>
</feature>
<evidence type="ECO:0000313" key="2">
    <source>
        <dbReference type="EMBL" id="KAF9522126.1"/>
    </source>
</evidence>